<dbReference type="RefSeq" id="WP_048009563.1">
    <property type="nucleotide sequence ID" value="NZ_CP107027.1"/>
</dbReference>
<dbReference type="InterPro" id="IPR029787">
    <property type="entry name" value="Nucleotide_cyclase"/>
</dbReference>
<dbReference type="Pfam" id="PF00990">
    <property type="entry name" value="GGDEF"/>
    <property type="match status" value="1"/>
</dbReference>
<feature type="transmembrane region" description="Helical" evidence="1">
    <location>
        <begin position="67"/>
        <end position="87"/>
    </location>
</feature>
<name>A0AA46SLL2_CYTFI</name>
<dbReference type="Proteomes" id="UP001163104">
    <property type="component" value="Chromosome"/>
</dbReference>
<evidence type="ECO:0000256" key="1">
    <source>
        <dbReference type="SAM" id="Phobius"/>
    </source>
</evidence>
<dbReference type="InterPro" id="IPR000014">
    <property type="entry name" value="PAS"/>
</dbReference>
<dbReference type="CDD" id="cd00130">
    <property type="entry name" value="PAS"/>
    <property type="match status" value="1"/>
</dbReference>
<gene>
    <name evidence="4" type="ORF">OD459_10450</name>
</gene>
<dbReference type="NCBIfam" id="TIGR00229">
    <property type="entry name" value="sensory_box"/>
    <property type="match status" value="1"/>
</dbReference>
<feature type="transmembrane region" description="Helical" evidence="1">
    <location>
        <begin position="178"/>
        <end position="197"/>
    </location>
</feature>
<dbReference type="Pfam" id="PF16927">
    <property type="entry name" value="HisKA_7TM"/>
    <property type="match status" value="1"/>
</dbReference>
<protein>
    <submittedName>
        <fullName evidence="4">Diguanylate cyclase</fullName>
        <ecNumber evidence="4">2.7.7.65</ecNumber>
    </submittedName>
</protein>
<dbReference type="InterPro" id="IPR035965">
    <property type="entry name" value="PAS-like_dom_sf"/>
</dbReference>
<dbReference type="InterPro" id="IPR013767">
    <property type="entry name" value="PAS_fold"/>
</dbReference>
<feature type="transmembrane region" description="Helical" evidence="1">
    <location>
        <begin position="144"/>
        <end position="166"/>
    </location>
</feature>
<dbReference type="SUPFAM" id="SSF55785">
    <property type="entry name" value="PYP-like sensor domain (PAS domain)"/>
    <property type="match status" value="1"/>
</dbReference>
<evidence type="ECO:0000313" key="4">
    <source>
        <dbReference type="EMBL" id="UYG97404.1"/>
    </source>
</evidence>
<dbReference type="GO" id="GO:0005886">
    <property type="term" value="C:plasma membrane"/>
    <property type="evidence" value="ECO:0007669"/>
    <property type="project" value="TreeGrafter"/>
</dbReference>
<dbReference type="SMART" id="SM00267">
    <property type="entry name" value="GGDEF"/>
    <property type="match status" value="1"/>
</dbReference>
<feature type="transmembrane region" description="Helical" evidence="1">
    <location>
        <begin position="203"/>
        <end position="226"/>
    </location>
</feature>
<evidence type="ECO:0000259" key="2">
    <source>
        <dbReference type="PROSITE" id="PS50112"/>
    </source>
</evidence>
<dbReference type="CDD" id="cd01949">
    <property type="entry name" value="GGDEF"/>
    <property type="match status" value="1"/>
</dbReference>
<dbReference type="GO" id="GO:0006355">
    <property type="term" value="P:regulation of DNA-templated transcription"/>
    <property type="evidence" value="ECO:0007669"/>
    <property type="project" value="InterPro"/>
</dbReference>
<keyword evidence="4" id="KW-0548">Nucleotidyltransferase</keyword>
<evidence type="ECO:0000313" key="5">
    <source>
        <dbReference type="Proteomes" id="UP001163104"/>
    </source>
</evidence>
<dbReference type="Pfam" id="PF00989">
    <property type="entry name" value="PAS"/>
    <property type="match status" value="1"/>
</dbReference>
<organism evidence="4 5">
    <name type="scientific">Cytobacillus firmus</name>
    <name type="common">Bacillus firmus</name>
    <dbReference type="NCBI Taxonomy" id="1399"/>
    <lineage>
        <taxon>Bacteria</taxon>
        <taxon>Bacillati</taxon>
        <taxon>Bacillota</taxon>
        <taxon>Bacilli</taxon>
        <taxon>Bacillales</taxon>
        <taxon>Bacillaceae</taxon>
        <taxon>Cytobacillus</taxon>
    </lineage>
</organism>
<feature type="transmembrane region" description="Helical" evidence="1">
    <location>
        <begin position="37"/>
        <end position="55"/>
    </location>
</feature>
<dbReference type="InterPro" id="IPR000160">
    <property type="entry name" value="GGDEF_dom"/>
</dbReference>
<feature type="domain" description="GGDEF" evidence="3">
    <location>
        <begin position="379"/>
        <end position="516"/>
    </location>
</feature>
<dbReference type="GO" id="GO:0043709">
    <property type="term" value="P:cell adhesion involved in single-species biofilm formation"/>
    <property type="evidence" value="ECO:0007669"/>
    <property type="project" value="TreeGrafter"/>
</dbReference>
<dbReference type="GO" id="GO:0052621">
    <property type="term" value="F:diguanylate cyclase activity"/>
    <property type="evidence" value="ECO:0007669"/>
    <property type="project" value="UniProtKB-EC"/>
</dbReference>
<dbReference type="InterPro" id="IPR031621">
    <property type="entry name" value="HisKA_7TM"/>
</dbReference>
<dbReference type="NCBIfam" id="TIGR00254">
    <property type="entry name" value="GGDEF"/>
    <property type="match status" value="1"/>
</dbReference>
<dbReference type="GO" id="GO:1902201">
    <property type="term" value="P:negative regulation of bacterial-type flagellum-dependent cell motility"/>
    <property type="evidence" value="ECO:0007669"/>
    <property type="project" value="TreeGrafter"/>
</dbReference>
<dbReference type="SUPFAM" id="SSF55073">
    <property type="entry name" value="Nucleotide cyclase"/>
    <property type="match status" value="1"/>
</dbReference>
<dbReference type="EMBL" id="CP107027">
    <property type="protein sequence ID" value="UYG97404.1"/>
    <property type="molecule type" value="Genomic_DNA"/>
</dbReference>
<dbReference type="EC" id="2.7.7.65" evidence="4"/>
<dbReference type="AlphaFoldDB" id="A0AA46SLL2"/>
<keyword evidence="4" id="KW-0808">Transferase</keyword>
<keyword evidence="1" id="KW-0812">Transmembrane</keyword>
<accession>A0AA46SLL2</accession>
<dbReference type="FunFam" id="3.30.70.270:FF:000001">
    <property type="entry name" value="Diguanylate cyclase domain protein"/>
    <property type="match status" value="1"/>
</dbReference>
<dbReference type="PANTHER" id="PTHR45138:SF9">
    <property type="entry name" value="DIGUANYLATE CYCLASE DGCM-RELATED"/>
    <property type="match status" value="1"/>
</dbReference>
<dbReference type="InterPro" id="IPR050469">
    <property type="entry name" value="Diguanylate_Cyclase"/>
</dbReference>
<keyword evidence="1" id="KW-1133">Transmembrane helix</keyword>
<proteinExistence type="predicted"/>
<sequence>MGHELWMYILILTFSGALSLSLCLFAHFKLRNAPGAGPYKILTLLSAIFTFSYAFELSSSTLPEIQFWLGIEYLFMPFIPVFTLLMCLEYAGHKLSRSLYFSLFIIPILTIFMHHTNKLHHFYYSAVRLREDTPFPVLDLEYGFWFYVHAIFLFMCLMFSIIILLLRLRKSFWRFRVQILLMTAGLFVPIVANHYYLNDLSPYGIDLGPVSMSISFILHGIALFSFQMFNLAPIARDTVFESLKEGVIVLNQNGAIVDYNQAMLPVMPALNESAIGKPIYDVLHGNSTLRQVICSGRNGDYVWEKEGAQVHFQVQFSPVYSLNKDPIGRIISLADVTEKVNMQKTLKRLASIDSLTQIYNRAYFLSEMESSLSTISPGANVSLIMFDIDHFKHVNDTYGHEAGDLVLVQVASLVKNSLRKRDIIGRYGGEEFMIYLPDTPAQEAHLLIEAIRLDIAGSPIVVDDKTISITSSFGLSHSIISADNLDGVAKILLKHADLALYDAKRNGRNNVQRYGEILHACL</sequence>
<feature type="transmembrane region" description="Helical" evidence="1">
    <location>
        <begin position="99"/>
        <end position="116"/>
    </location>
</feature>
<reference evidence="4" key="1">
    <citation type="submission" date="2022-10" db="EMBL/GenBank/DDBJ databases">
        <title>Mechanism of multi-heavy metal repair in Cytobacillus Firmus M7.</title>
        <authorList>
            <person name="Li X."/>
            <person name="Yu C."/>
        </authorList>
    </citation>
    <scope>NUCLEOTIDE SEQUENCE</scope>
    <source>
        <strain evidence="4">M7</strain>
    </source>
</reference>
<dbReference type="Gene3D" id="3.30.450.20">
    <property type="entry name" value="PAS domain"/>
    <property type="match status" value="1"/>
</dbReference>
<evidence type="ECO:0000259" key="3">
    <source>
        <dbReference type="PROSITE" id="PS50887"/>
    </source>
</evidence>
<feature type="domain" description="PAS" evidence="2">
    <location>
        <begin position="239"/>
        <end position="284"/>
    </location>
</feature>
<dbReference type="PROSITE" id="PS50887">
    <property type="entry name" value="GGDEF"/>
    <property type="match status" value="1"/>
</dbReference>
<feature type="transmembrane region" description="Helical" evidence="1">
    <location>
        <begin position="6"/>
        <end position="25"/>
    </location>
</feature>
<keyword evidence="1" id="KW-0472">Membrane</keyword>
<dbReference type="PANTHER" id="PTHR45138">
    <property type="entry name" value="REGULATORY COMPONENTS OF SENSORY TRANSDUCTION SYSTEM"/>
    <property type="match status" value="1"/>
</dbReference>
<dbReference type="Gene3D" id="3.30.70.270">
    <property type="match status" value="1"/>
</dbReference>
<dbReference type="InterPro" id="IPR043128">
    <property type="entry name" value="Rev_trsase/Diguanyl_cyclase"/>
</dbReference>
<dbReference type="PROSITE" id="PS50112">
    <property type="entry name" value="PAS"/>
    <property type="match status" value="1"/>
</dbReference>